<feature type="transmembrane region" description="Helical" evidence="1">
    <location>
        <begin position="102"/>
        <end position="124"/>
    </location>
</feature>
<dbReference type="Pfam" id="PF00892">
    <property type="entry name" value="EamA"/>
    <property type="match status" value="2"/>
</dbReference>
<sequence>MTSSRRVLWGMALMTLAMQIVPITDAIAKLLTANSGLGVAQVAWARLAVGTLFLLPLGASSLPLRSGKRAVWHALRPHWLRGTCWAGASLFFFAAIKDNPLPNALALIFIAPLFVTITAPLLLGEAFSFRCVAASAVGFIGVLIVLRPAADDFSPALSLALVAGLCYGGYIIATRYAQSRSAGGDGHTAFMAMLTAAIISTPLAFLDWQAPTAGDWLLIITMGGLSALGHFTIAKSCKYAGASQVAPFHYTEIIGASTLSWWLFNELPTANTTVGIMLIIAAGIYVSLIQQQENLSH</sequence>
<dbReference type="InterPro" id="IPR037185">
    <property type="entry name" value="EmrE-like"/>
</dbReference>
<dbReference type="InterPro" id="IPR000620">
    <property type="entry name" value="EamA_dom"/>
</dbReference>
<organism evidence="3 4">
    <name type="scientific">Candidatus Doriopsillibacter californiensis</name>
    <dbReference type="NCBI Taxonomy" id="2970740"/>
    <lineage>
        <taxon>Bacteria</taxon>
        <taxon>Pseudomonadati</taxon>
        <taxon>Pseudomonadota</taxon>
        <taxon>Gammaproteobacteria</taxon>
        <taxon>Candidatus Tethybacterales</taxon>
        <taxon>Candidatus Persebacteraceae</taxon>
        <taxon>Candidatus Doriopsillibacter</taxon>
    </lineage>
</organism>
<feature type="transmembrane region" description="Helical" evidence="1">
    <location>
        <begin position="189"/>
        <end position="210"/>
    </location>
</feature>
<dbReference type="EMBL" id="JANQAO010000001">
    <property type="protein sequence ID" value="MDM5146942.1"/>
    <property type="molecule type" value="Genomic_DNA"/>
</dbReference>
<keyword evidence="1" id="KW-1133">Transmembrane helix</keyword>
<feature type="transmembrane region" description="Helical" evidence="1">
    <location>
        <begin position="270"/>
        <end position="289"/>
    </location>
</feature>
<evidence type="ECO:0000313" key="3">
    <source>
        <dbReference type="EMBL" id="MDM5146942.1"/>
    </source>
</evidence>
<name>A0ABT7QJT6_9GAMM</name>
<feature type="transmembrane region" description="Helical" evidence="1">
    <location>
        <begin position="78"/>
        <end position="96"/>
    </location>
</feature>
<keyword evidence="1" id="KW-0812">Transmembrane</keyword>
<keyword evidence="1" id="KW-0472">Membrane</keyword>
<keyword evidence="4" id="KW-1185">Reference proteome</keyword>
<dbReference type="SUPFAM" id="SSF103481">
    <property type="entry name" value="Multidrug resistance efflux transporter EmrE"/>
    <property type="match status" value="2"/>
</dbReference>
<proteinExistence type="predicted"/>
<evidence type="ECO:0000259" key="2">
    <source>
        <dbReference type="Pfam" id="PF00892"/>
    </source>
</evidence>
<comment type="caution">
    <text evidence="3">The sequence shown here is derived from an EMBL/GenBank/DDBJ whole genome shotgun (WGS) entry which is preliminary data.</text>
</comment>
<feature type="domain" description="EamA" evidence="2">
    <location>
        <begin position="9"/>
        <end position="146"/>
    </location>
</feature>
<dbReference type="Proteomes" id="UP001168167">
    <property type="component" value="Unassembled WGS sequence"/>
</dbReference>
<evidence type="ECO:0000313" key="4">
    <source>
        <dbReference type="Proteomes" id="UP001168167"/>
    </source>
</evidence>
<dbReference type="PANTHER" id="PTHR22911">
    <property type="entry name" value="ACYL-MALONYL CONDENSING ENZYME-RELATED"/>
    <property type="match status" value="1"/>
</dbReference>
<dbReference type="PANTHER" id="PTHR22911:SF103">
    <property type="entry name" value="BLR2811 PROTEIN"/>
    <property type="match status" value="1"/>
</dbReference>
<feature type="transmembrane region" description="Helical" evidence="1">
    <location>
        <begin position="216"/>
        <end position="233"/>
    </location>
</feature>
<protein>
    <submittedName>
        <fullName evidence="3">DMT family transporter</fullName>
    </submittedName>
</protein>
<feature type="transmembrane region" description="Helical" evidence="1">
    <location>
        <begin position="156"/>
        <end position="177"/>
    </location>
</feature>
<feature type="domain" description="EamA" evidence="2">
    <location>
        <begin position="156"/>
        <end position="285"/>
    </location>
</feature>
<reference evidence="3" key="2">
    <citation type="journal article" date="2023" name="Microbiome">
        <title>Synthase-selected sorting approach identifies a beta-lactone synthase in a nudibranch symbiotic bacterium.</title>
        <authorList>
            <person name="Dzunkova M."/>
            <person name="La Clair J.J."/>
            <person name="Tyml T."/>
            <person name="Doud D."/>
            <person name="Schulz F."/>
            <person name="Piquer-Esteban S."/>
            <person name="Porcel Sanchis D."/>
            <person name="Osborn A."/>
            <person name="Robinson D."/>
            <person name="Louie K.B."/>
            <person name="Bowen B.P."/>
            <person name="Bowers R.M."/>
            <person name="Lee J."/>
            <person name="Arnau V."/>
            <person name="Diaz-Villanueva W."/>
            <person name="Stepanauskas R."/>
            <person name="Gosliner T."/>
            <person name="Date S.V."/>
            <person name="Northen T.R."/>
            <person name="Cheng J.F."/>
            <person name="Burkart M.D."/>
            <person name="Woyke T."/>
        </authorList>
    </citation>
    <scope>NUCLEOTIDE SEQUENCE</scope>
    <source>
        <strain evidence="3">Df01</strain>
    </source>
</reference>
<feature type="transmembrane region" description="Helical" evidence="1">
    <location>
        <begin position="36"/>
        <end position="57"/>
    </location>
</feature>
<evidence type="ECO:0000256" key="1">
    <source>
        <dbReference type="SAM" id="Phobius"/>
    </source>
</evidence>
<gene>
    <name evidence="3" type="ORF">NQX30_00875</name>
</gene>
<accession>A0ABT7QJT6</accession>
<feature type="transmembrane region" description="Helical" evidence="1">
    <location>
        <begin position="245"/>
        <end position="264"/>
    </location>
</feature>
<reference evidence="3" key="1">
    <citation type="submission" date="2022-08" db="EMBL/GenBank/DDBJ databases">
        <authorList>
            <person name="Dzunkova M."/>
            <person name="La Clair J."/>
            <person name="Tyml T."/>
            <person name="Doud D."/>
            <person name="Schulz F."/>
            <person name="Piquer S."/>
            <person name="Porcel Sanchis D."/>
            <person name="Osborn A."/>
            <person name="Robinson D."/>
            <person name="Louie K.B."/>
            <person name="Bowen B.P."/>
            <person name="Bowers R."/>
            <person name="Lee J."/>
            <person name="Arnau Llombart V."/>
            <person name="Diaz Villanueva W."/>
            <person name="Gosliner T."/>
            <person name="Northen T."/>
            <person name="Cheng J.-F."/>
            <person name="Burkart M.D."/>
            <person name="Woyke T."/>
        </authorList>
    </citation>
    <scope>NUCLEOTIDE SEQUENCE</scope>
    <source>
        <strain evidence="3">Df01</strain>
    </source>
</reference>
<feature type="transmembrane region" description="Helical" evidence="1">
    <location>
        <begin position="131"/>
        <end position="150"/>
    </location>
</feature>